<gene>
    <name evidence="1" type="ORF">KC19_11G104400</name>
</gene>
<keyword evidence="2" id="KW-1185">Reference proteome</keyword>
<organism evidence="1 2">
    <name type="scientific">Ceratodon purpureus</name>
    <name type="common">Fire moss</name>
    <name type="synonym">Dicranum purpureum</name>
    <dbReference type="NCBI Taxonomy" id="3225"/>
    <lineage>
        <taxon>Eukaryota</taxon>
        <taxon>Viridiplantae</taxon>
        <taxon>Streptophyta</taxon>
        <taxon>Embryophyta</taxon>
        <taxon>Bryophyta</taxon>
        <taxon>Bryophytina</taxon>
        <taxon>Bryopsida</taxon>
        <taxon>Dicranidae</taxon>
        <taxon>Pseudoditrichales</taxon>
        <taxon>Ditrichaceae</taxon>
        <taxon>Ceratodon</taxon>
    </lineage>
</organism>
<reference evidence="1 2" key="1">
    <citation type="submission" date="2020-06" db="EMBL/GenBank/DDBJ databases">
        <title>WGS assembly of Ceratodon purpureus strain R40.</title>
        <authorList>
            <person name="Carey S.B."/>
            <person name="Jenkins J."/>
            <person name="Shu S."/>
            <person name="Lovell J.T."/>
            <person name="Sreedasyam A."/>
            <person name="Maumus F."/>
            <person name="Tiley G.P."/>
            <person name="Fernandez-Pozo N."/>
            <person name="Barry K."/>
            <person name="Chen C."/>
            <person name="Wang M."/>
            <person name="Lipzen A."/>
            <person name="Daum C."/>
            <person name="Saski C.A."/>
            <person name="Payton A.C."/>
            <person name="Mcbreen J.C."/>
            <person name="Conrad R.E."/>
            <person name="Kollar L.M."/>
            <person name="Olsson S."/>
            <person name="Huttunen S."/>
            <person name="Landis J.B."/>
            <person name="Wickett N.J."/>
            <person name="Johnson M.G."/>
            <person name="Rensing S.A."/>
            <person name="Grimwood J."/>
            <person name="Schmutz J."/>
            <person name="Mcdaniel S.F."/>
        </authorList>
    </citation>
    <scope>NUCLEOTIDE SEQUENCE [LARGE SCALE GENOMIC DNA]</scope>
    <source>
        <strain evidence="1 2">R40</strain>
    </source>
</reference>
<proteinExistence type="predicted"/>
<evidence type="ECO:0000313" key="2">
    <source>
        <dbReference type="Proteomes" id="UP000822688"/>
    </source>
</evidence>
<sequence>MSAASTSTTGRILGESQASLGAYLRCSGWDSAQNAWELWQHFLQGGISIKGDFRQACQYQKFVLQIQARIVFQWCINVDLDEEFGRGKTLLKDYEEHYQLNRN</sequence>
<dbReference type="AlphaFoldDB" id="A0A8T0GDN1"/>
<protein>
    <submittedName>
        <fullName evidence="1">Uncharacterized protein</fullName>
    </submittedName>
</protein>
<accession>A0A8T0GDN1</accession>
<dbReference type="Proteomes" id="UP000822688">
    <property type="component" value="Chromosome 11"/>
</dbReference>
<comment type="caution">
    <text evidence="1">The sequence shown here is derived from an EMBL/GenBank/DDBJ whole genome shotgun (WGS) entry which is preliminary data.</text>
</comment>
<name>A0A8T0GDN1_CERPU</name>
<evidence type="ECO:0000313" key="1">
    <source>
        <dbReference type="EMBL" id="KAG0557130.1"/>
    </source>
</evidence>
<dbReference type="EMBL" id="CM026432">
    <property type="protein sequence ID" value="KAG0557130.1"/>
    <property type="molecule type" value="Genomic_DNA"/>
</dbReference>